<accession>A0A318JNI8</accession>
<evidence type="ECO:0000313" key="2">
    <source>
        <dbReference type="EMBL" id="PXX45501.1"/>
    </source>
</evidence>
<dbReference type="Pfam" id="PF13946">
    <property type="entry name" value="DUF4214"/>
    <property type="match status" value="1"/>
</dbReference>
<dbReference type="EMBL" id="QJKB01000002">
    <property type="protein sequence ID" value="PXX45501.1"/>
    <property type="molecule type" value="Genomic_DNA"/>
</dbReference>
<dbReference type="OrthoDB" id="8749115at2"/>
<organism evidence="2 3">
    <name type="scientific">Undibacterium pigrum</name>
    <dbReference type="NCBI Taxonomy" id="401470"/>
    <lineage>
        <taxon>Bacteria</taxon>
        <taxon>Pseudomonadati</taxon>
        <taxon>Pseudomonadota</taxon>
        <taxon>Betaproteobacteria</taxon>
        <taxon>Burkholderiales</taxon>
        <taxon>Oxalobacteraceae</taxon>
        <taxon>Undibacterium</taxon>
    </lineage>
</organism>
<gene>
    <name evidence="2" type="ORF">DFR42_102729</name>
</gene>
<dbReference type="PRINTS" id="PR00313">
    <property type="entry name" value="CABNDNGRPT"/>
</dbReference>
<proteinExistence type="predicted"/>
<name>A0A318JNI8_9BURK</name>
<evidence type="ECO:0000259" key="1">
    <source>
        <dbReference type="Pfam" id="PF13946"/>
    </source>
</evidence>
<keyword evidence="3" id="KW-1185">Reference proteome</keyword>
<dbReference type="RefSeq" id="WP_110254921.1">
    <property type="nucleotide sequence ID" value="NZ_QJKB01000002.1"/>
</dbReference>
<dbReference type="AlphaFoldDB" id="A0A318JNI8"/>
<comment type="caution">
    <text evidence="2">The sequence shown here is derived from an EMBL/GenBank/DDBJ whole genome shotgun (WGS) entry which is preliminary data.</text>
</comment>
<reference evidence="2 3" key="1">
    <citation type="submission" date="2018-05" db="EMBL/GenBank/DDBJ databases">
        <title>Genomic Encyclopedia of Type Strains, Phase IV (KMG-IV): sequencing the most valuable type-strain genomes for metagenomic binning, comparative biology and taxonomic classification.</title>
        <authorList>
            <person name="Goeker M."/>
        </authorList>
    </citation>
    <scope>NUCLEOTIDE SEQUENCE [LARGE SCALE GENOMIC DNA]</scope>
    <source>
        <strain evidence="2 3">DSM 19792</strain>
    </source>
</reference>
<dbReference type="Proteomes" id="UP000247792">
    <property type="component" value="Unassembled WGS sequence"/>
</dbReference>
<evidence type="ECO:0000313" key="3">
    <source>
        <dbReference type="Proteomes" id="UP000247792"/>
    </source>
</evidence>
<dbReference type="InterPro" id="IPR025282">
    <property type="entry name" value="DUF4214"/>
</dbReference>
<feature type="domain" description="DUF4214" evidence="1">
    <location>
        <begin position="39"/>
        <end position="101"/>
    </location>
</feature>
<sequence>MANTAPDIQKIYTAYFGRPADPIGLDYWMKQNFSLTQIADSFAQQAEYQRYFGGHTIEETLKLMYKNLFSHDADAAGLAYWSGKISSGVVSLGQAALAIANGAIGADAITLASKNSMAESFTAELTTVELLVVYQHDVAGISGSSIGRDFLSLVSSPATASLLSGYTHSIVTDLANVPGGYGRDLINVLRLDFAQGTHFFKGDVSLAGGPGDDVFHITDAQYAMSTTIDGGAGADTLDLGVLTGSRNLNKVRNIETIIVNGGGGDSFVNADGAGITLNFNKDVSLRVIQLGSGGQTLNLLGTGSSHVNIMGSTSADTIKLSAVGAGVETIMAKGSLFGDGTPDTIFNFKAVGADRFWTGVKAGSLNSIAIATADTAQLAGLIADAAASAGIPLSAASQALYITIYSGTAAGNYAFENIGTNLSAVDAGDFMVKLVGNGSIIATDFGG</sequence>
<protein>
    <submittedName>
        <fullName evidence="2">Uncharacterized protein DUF4214</fullName>
    </submittedName>
</protein>